<keyword evidence="2" id="KW-1185">Reference proteome</keyword>
<dbReference type="Proteomes" id="UP000818266">
    <property type="component" value="Unassembled WGS sequence"/>
</dbReference>
<dbReference type="GO" id="GO:0003677">
    <property type="term" value="F:DNA binding"/>
    <property type="evidence" value="ECO:0007669"/>
    <property type="project" value="UniProtKB-KW"/>
</dbReference>
<evidence type="ECO:0000313" key="1">
    <source>
        <dbReference type="EMBL" id="NHF63343.1"/>
    </source>
</evidence>
<comment type="caution">
    <text evidence="1">The sequence shown here is derived from an EMBL/GenBank/DDBJ whole genome shotgun (WGS) entry which is preliminary data.</text>
</comment>
<dbReference type="RefSeq" id="WP_152583746.1">
    <property type="nucleotide sequence ID" value="NZ_VIKT02000013.1"/>
</dbReference>
<proteinExistence type="predicted"/>
<reference evidence="1 2" key="1">
    <citation type="submission" date="2019-06" db="EMBL/GenBank/DDBJ databases">
        <authorList>
            <person name="De-Chao Zhang Q."/>
        </authorList>
    </citation>
    <scope>NUCLEOTIDE SEQUENCE [LARGE SCALE GENOMIC DNA]</scope>
    <source>
        <strain evidence="1 2">KN1116</strain>
    </source>
</reference>
<dbReference type="AlphaFoldDB" id="A0A9E5JVY0"/>
<protein>
    <submittedName>
        <fullName evidence="1">DNA-binding protein</fullName>
    </submittedName>
</protein>
<name>A0A9E5JVY0_9MICO</name>
<dbReference type="OrthoDB" id="5184241at2"/>
<keyword evidence="1" id="KW-0238">DNA-binding</keyword>
<reference evidence="1 2" key="2">
    <citation type="submission" date="2020-03" db="EMBL/GenBank/DDBJ databases">
        <title>Chryseoglobus sp. isolated from a deep-sea seamount.</title>
        <authorList>
            <person name="Zhang D.-C."/>
        </authorList>
    </citation>
    <scope>NUCLEOTIDE SEQUENCE [LARGE SCALE GENOMIC DNA]</scope>
    <source>
        <strain evidence="1 2">KN1116</strain>
    </source>
</reference>
<evidence type="ECO:0000313" key="2">
    <source>
        <dbReference type="Proteomes" id="UP000818266"/>
    </source>
</evidence>
<dbReference type="EMBL" id="VIKT02000013">
    <property type="protein sequence ID" value="NHF63343.1"/>
    <property type="molecule type" value="Genomic_DNA"/>
</dbReference>
<accession>A0A9E5JVY0</accession>
<organism evidence="1 2">
    <name type="scientific">Microcella pacifica</name>
    <dbReference type="NCBI Taxonomy" id="2591847"/>
    <lineage>
        <taxon>Bacteria</taxon>
        <taxon>Bacillati</taxon>
        <taxon>Actinomycetota</taxon>
        <taxon>Actinomycetes</taxon>
        <taxon>Micrococcales</taxon>
        <taxon>Microbacteriaceae</taxon>
        <taxon>Microcella</taxon>
    </lineage>
</organism>
<gene>
    <name evidence="1" type="ORF">FK219_008850</name>
</gene>
<sequence length="227" mass="23188">MFVVIAAPLAQADPAAAARALLGLRARFDGDYPLAPDAADSGDVRALTPSPRAALETVLHLARARQWRVGLGIGAVRTPLPATMRDASGPGVVAAHDALGAAARRASRCAIRGEGTSPVEPLEPLLDLLLAHRERWSEQGWQLHELLEAGRTAAGGTQAGGTQAEAAQTLGITPQAVSKRARAAGLRVDAEARTALTQLLGAALSAALSSAALNSATRSSAALRPSA</sequence>